<organism evidence="7 8">
    <name type="scientific">Reyranella soli</name>
    <dbReference type="NCBI Taxonomy" id="1230389"/>
    <lineage>
        <taxon>Bacteria</taxon>
        <taxon>Pseudomonadati</taxon>
        <taxon>Pseudomonadota</taxon>
        <taxon>Alphaproteobacteria</taxon>
        <taxon>Hyphomicrobiales</taxon>
        <taxon>Reyranellaceae</taxon>
        <taxon>Reyranella</taxon>
    </lineage>
</organism>
<keyword evidence="8" id="KW-1185">Reference proteome</keyword>
<evidence type="ECO:0000259" key="5">
    <source>
        <dbReference type="Pfam" id="PF00501"/>
    </source>
</evidence>
<protein>
    <submittedName>
        <fullName evidence="7">Acetyl-CoA synthetase</fullName>
    </submittedName>
</protein>
<feature type="domain" description="AMP-dependent synthetase/ligase" evidence="5">
    <location>
        <begin position="6"/>
        <end position="361"/>
    </location>
</feature>
<keyword evidence="3" id="KW-0547">Nucleotide-binding</keyword>
<sequence>MYQITERAPSATALIAVDRAGHAERWSFSRVAEAAQGLAATLSASGLVAGDRVLILMPRIAQWQVAMLACLHLGVIPVPCVTQVSAAEVDYRVARSGAVGAITDRRFLDKLAGPQDRLRVRLACGGGDGWQDLDAATRSTASAPPPAAMPAEAPALMYFTSGSSGPPKPVLHAARGLYVRSRQPWAQLGIADGDVIWTTSDTGWTRAASCLLFGAWMNGATAVMHDGATDSLAKLEALERFAVSCFGAVATELRLIMAQTAPRPLPALRFTLSAGEAMTAELAHGWRAFSGAPLLVGYGQTETPTATLTEPNAEPLNGMIGRPMEGNRVTVLDEAGNEAAPGVPGQIAFDRSDAGLMLGYWDDGACSLPVRHGHWYLTGDTGSRDSVGNIFFVGRDDDIISSGGYRIGPTEVENALMAHPAVAECAVAASPDALRGEVVKGFVVLRPGHAPSDTLAATLQQHVRQAIAPYKYPRRIDFVDALPRTASGKLSRRLLRESEFKSQYVTSPKGTPR</sequence>
<keyword evidence="4" id="KW-0067">ATP-binding</keyword>
<keyword evidence="2" id="KW-0436">Ligase</keyword>
<dbReference type="Pfam" id="PF00501">
    <property type="entry name" value="AMP-binding"/>
    <property type="match status" value="1"/>
</dbReference>
<name>A0A512NJ01_9HYPH</name>
<evidence type="ECO:0000256" key="2">
    <source>
        <dbReference type="ARBA" id="ARBA00022598"/>
    </source>
</evidence>
<dbReference type="Proteomes" id="UP000321058">
    <property type="component" value="Unassembled WGS sequence"/>
</dbReference>
<dbReference type="SUPFAM" id="SSF56801">
    <property type="entry name" value="Acetyl-CoA synthetase-like"/>
    <property type="match status" value="1"/>
</dbReference>
<gene>
    <name evidence="7" type="ORF">RSO01_60950</name>
</gene>
<dbReference type="GO" id="GO:0015645">
    <property type="term" value="F:fatty acid ligase activity"/>
    <property type="evidence" value="ECO:0007669"/>
    <property type="project" value="TreeGrafter"/>
</dbReference>
<dbReference type="Gene3D" id="3.30.300.30">
    <property type="match status" value="1"/>
</dbReference>
<evidence type="ECO:0000256" key="4">
    <source>
        <dbReference type="ARBA" id="ARBA00022840"/>
    </source>
</evidence>
<evidence type="ECO:0000313" key="7">
    <source>
        <dbReference type="EMBL" id="GEP58929.1"/>
    </source>
</evidence>
<dbReference type="EMBL" id="BKAJ01000114">
    <property type="protein sequence ID" value="GEP58929.1"/>
    <property type="molecule type" value="Genomic_DNA"/>
</dbReference>
<dbReference type="FunFam" id="3.30.300.30:FF:000005">
    <property type="entry name" value="Acyl-coenzyme A synthetase ACSM5, mitochondrial"/>
    <property type="match status" value="1"/>
</dbReference>
<evidence type="ECO:0000256" key="1">
    <source>
        <dbReference type="ARBA" id="ARBA00006432"/>
    </source>
</evidence>
<dbReference type="GO" id="GO:0004321">
    <property type="term" value="F:fatty-acyl-CoA synthase activity"/>
    <property type="evidence" value="ECO:0007669"/>
    <property type="project" value="TreeGrafter"/>
</dbReference>
<evidence type="ECO:0000256" key="3">
    <source>
        <dbReference type="ARBA" id="ARBA00022741"/>
    </source>
</evidence>
<dbReference type="AlphaFoldDB" id="A0A512NJ01"/>
<feature type="domain" description="AMP-binding enzyme C-terminal" evidence="6">
    <location>
        <begin position="411"/>
        <end position="489"/>
    </location>
</feature>
<dbReference type="RefSeq" id="WP_170303467.1">
    <property type="nucleotide sequence ID" value="NZ_BKAJ01000114.1"/>
</dbReference>
<dbReference type="GO" id="GO:0006637">
    <property type="term" value="P:acyl-CoA metabolic process"/>
    <property type="evidence" value="ECO:0007669"/>
    <property type="project" value="TreeGrafter"/>
</dbReference>
<dbReference type="PROSITE" id="PS00455">
    <property type="entry name" value="AMP_BINDING"/>
    <property type="match status" value="1"/>
</dbReference>
<dbReference type="GO" id="GO:0006633">
    <property type="term" value="P:fatty acid biosynthetic process"/>
    <property type="evidence" value="ECO:0007669"/>
    <property type="project" value="TreeGrafter"/>
</dbReference>
<dbReference type="PANTHER" id="PTHR43605">
    <property type="entry name" value="ACYL-COENZYME A SYNTHETASE"/>
    <property type="match status" value="1"/>
</dbReference>
<proteinExistence type="inferred from homology"/>
<dbReference type="InterPro" id="IPR051087">
    <property type="entry name" value="Mitochondrial_ACSM"/>
</dbReference>
<dbReference type="InterPro" id="IPR025110">
    <property type="entry name" value="AMP-bd_C"/>
</dbReference>
<dbReference type="InterPro" id="IPR020845">
    <property type="entry name" value="AMP-binding_CS"/>
</dbReference>
<dbReference type="InterPro" id="IPR000873">
    <property type="entry name" value="AMP-dep_synth/lig_dom"/>
</dbReference>
<dbReference type="GO" id="GO:0005524">
    <property type="term" value="F:ATP binding"/>
    <property type="evidence" value="ECO:0007669"/>
    <property type="project" value="UniProtKB-KW"/>
</dbReference>
<comment type="caution">
    <text evidence="7">The sequence shown here is derived from an EMBL/GenBank/DDBJ whole genome shotgun (WGS) entry which is preliminary data.</text>
</comment>
<dbReference type="PANTHER" id="PTHR43605:SF10">
    <property type="entry name" value="ACYL-COA SYNTHETASE MEDIUM CHAIN FAMILY MEMBER 3"/>
    <property type="match status" value="1"/>
</dbReference>
<dbReference type="Gene3D" id="3.40.50.12780">
    <property type="entry name" value="N-terminal domain of ligase-like"/>
    <property type="match status" value="1"/>
</dbReference>
<reference evidence="7 8" key="1">
    <citation type="submission" date="2019-07" db="EMBL/GenBank/DDBJ databases">
        <title>Whole genome shotgun sequence of Reyranella soli NBRC 108950.</title>
        <authorList>
            <person name="Hosoyama A."/>
            <person name="Uohara A."/>
            <person name="Ohji S."/>
            <person name="Ichikawa N."/>
        </authorList>
    </citation>
    <scope>NUCLEOTIDE SEQUENCE [LARGE SCALE GENOMIC DNA]</scope>
    <source>
        <strain evidence="7 8">NBRC 108950</strain>
    </source>
</reference>
<comment type="similarity">
    <text evidence="1">Belongs to the ATP-dependent AMP-binding enzyme family.</text>
</comment>
<dbReference type="Pfam" id="PF13193">
    <property type="entry name" value="AMP-binding_C"/>
    <property type="match status" value="1"/>
</dbReference>
<dbReference type="InterPro" id="IPR042099">
    <property type="entry name" value="ANL_N_sf"/>
</dbReference>
<dbReference type="InterPro" id="IPR045851">
    <property type="entry name" value="AMP-bd_C_sf"/>
</dbReference>
<evidence type="ECO:0000313" key="8">
    <source>
        <dbReference type="Proteomes" id="UP000321058"/>
    </source>
</evidence>
<dbReference type="GO" id="GO:0016405">
    <property type="term" value="F:CoA-ligase activity"/>
    <property type="evidence" value="ECO:0007669"/>
    <property type="project" value="UniProtKB-ARBA"/>
</dbReference>
<evidence type="ECO:0000259" key="6">
    <source>
        <dbReference type="Pfam" id="PF13193"/>
    </source>
</evidence>
<accession>A0A512NJ01</accession>